<feature type="region of interest" description="Disordered" evidence="12">
    <location>
        <begin position="747"/>
        <end position="801"/>
    </location>
</feature>
<dbReference type="SUPFAM" id="SSF56112">
    <property type="entry name" value="Protein kinase-like (PK-like)"/>
    <property type="match status" value="1"/>
</dbReference>
<keyword evidence="9" id="KW-0067">ATP-binding</keyword>
<evidence type="ECO:0000256" key="4">
    <source>
        <dbReference type="ARBA" id="ARBA00022527"/>
    </source>
</evidence>
<dbReference type="OrthoDB" id="2018507at2759"/>
<dbReference type="AlphaFoldDB" id="A0A2J6T5J9"/>
<organism evidence="14 15">
    <name type="scientific">Hyaloscypha bicolor E</name>
    <dbReference type="NCBI Taxonomy" id="1095630"/>
    <lineage>
        <taxon>Eukaryota</taxon>
        <taxon>Fungi</taxon>
        <taxon>Dikarya</taxon>
        <taxon>Ascomycota</taxon>
        <taxon>Pezizomycotina</taxon>
        <taxon>Leotiomycetes</taxon>
        <taxon>Helotiales</taxon>
        <taxon>Hyaloscyphaceae</taxon>
        <taxon>Hyaloscypha</taxon>
        <taxon>Hyaloscypha bicolor</taxon>
    </lineage>
</organism>
<dbReference type="STRING" id="1095630.A0A2J6T5J9"/>
<feature type="compositionally biased region" description="Basic and acidic residues" evidence="12">
    <location>
        <begin position="659"/>
        <end position="684"/>
    </location>
</feature>
<feature type="region of interest" description="Disordered" evidence="12">
    <location>
        <begin position="338"/>
        <end position="427"/>
    </location>
</feature>
<dbReference type="InterPro" id="IPR011009">
    <property type="entry name" value="Kinase-like_dom_sf"/>
</dbReference>
<feature type="compositionally biased region" description="Basic residues" evidence="12">
    <location>
        <begin position="709"/>
        <end position="723"/>
    </location>
</feature>
<feature type="compositionally biased region" description="Polar residues" evidence="12">
    <location>
        <begin position="884"/>
        <end position="903"/>
    </location>
</feature>
<comment type="catalytic activity">
    <reaction evidence="10">
        <text>L-threonyl-[protein] + ATP = O-phospho-L-threonyl-[protein] + ADP + H(+)</text>
        <dbReference type="Rhea" id="RHEA:46608"/>
        <dbReference type="Rhea" id="RHEA-COMP:11060"/>
        <dbReference type="Rhea" id="RHEA-COMP:11605"/>
        <dbReference type="ChEBI" id="CHEBI:15378"/>
        <dbReference type="ChEBI" id="CHEBI:30013"/>
        <dbReference type="ChEBI" id="CHEBI:30616"/>
        <dbReference type="ChEBI" id="CHEBI:61977"/>
        <dbReference type="ChEBI" id="CHEBI:456216"/>
        <dbReference type="EC" id="2.7.11.1"/>
    </reaction>
</comment>
<dbReference type="EMBL" id="KZ613828">
    <property type="protein sequence ID" value="PMD58301.1"/>
    <property type="molecule type" value="Genomic_DNA"/>
</dbReference>
<evidence type="ECO:0000256" key="6">
    <source>
        <dbReference type="ARBA" id="ARBA00022679"/>
    </source>
</evidence>
<comment type="catalytic activity">
    <reaction evidence="11">
        <text>L-seryl-[protein] + ATP = O-phospho-L-seryl-[protein] + ADP + H(+)</text>
        <dbReference type="Rhea" id="RHEA:17989"/>
        <dbReference type="Rhea" id="RHEA-COMP:9863"/>
        <dbReference type="Rhea" id="RHEA-COMP:11604"/>
        <dbReference type="ChEBI" id="CHEBI:15378"/>
        <dbReference type="ChEBI" id="CHEBI:29999"/>
        <dbReference type="ChEBI" id="CHEBI:30616"/>
        <dbReference type="ChEBI" id="CHEBI:83421"/>
        <dbReference type="ChEBI" id="CHEBI:456216"/>
        <dbReference type="EC" id="2.7.11.1"/>
    </reaction>
</comment>
<name>A0A2J6T5J9_9HELO</name>
<evidence type="ECO:0000256" key="9">
    <source>
        <dbReference type="ARBA" id="ARBA00022840"/>
    </source>
</evidence>
<dbReference type="CDD" id="cd14037">
    <property type="entry name" value="STKc_NAK_like"/>
    <property type="match status" value="1"/>
</dbReference>
<keyword evidence="5" id="KW-0597">Phosphoprotein</keyword>
<dbReference type="GO" id="GO:0005737">
    <property type="term" value="C:cytoplasm"/>
    <property type="evidence" value="ECO:0007669"/>
    <property type="project" value="UniProtKB-SubCell"/>
</dbReference>
<feature type="domain" description="Protein kinase" evidence="13">
    <location>
        <begin position="46"/>
        <end position="321"/>
    </location>
</feature>
<dbReference type="PROSITE" id="PS00108">
    <property type="entry name" value="PROTEIN_KINASE_ST"/>
    <property type="match status" value="1"/>
</dbReference>
<evidence type="ECO:0000256" key="7">
    <source>
        <dbReference type="ARBA" id="ARBA00022741"/>
    </source>
</evidence>
<dbReference type="InterPro" id="IPR008271">
    <property type="entry name" value="Ser/Thr_kinase_AS"/>
</dbReference>
<feature type="region of interest" description="Disordered" evidence="12">
    <location>
        <begin position="516"/>
        <end position="647"/>
    </location>
</feature>
<reference evidence="14 15" key="1">
    <citation type="submission" date="2016-04" db="EMBL/GenBank/DDBJ databases">
        <title>A degradative enzymes factory behind the ericoid mycorrhizal symbiosis.</title>
        <authorList>
            <consortium name="DOE Joint Genome Institute"/>
            <person name="Martino E."/>
            <person name="Morin E."/>
            <person name="Grelet G."/>
            <person name="Kuo A."/>
            <person name="Kohler A."/>
            <person name="Daghino S."/>
            <person name="Barry K."/>
            <person name="Choi C."/>
            <person name="Cichocki N."/>
            <person name="Clum A."/>
            <person name="Copeland A."/>
            <person name="Hainaut M."/>
            <person name="Haridas S."/>
            <person name="Labutti K."/>
            <person name="Lindquist E."/>
            <person name="Lipzen A."/>
            <person name="Khouja H.-R."/>
            <person name="Murat C."/>
            <person name="Ohm R."/>
            <person name="Olson A."/>
            <person name="Spatafora J."/>
            <person name="Veneault-Fourrey C."/>
            <person name="Henrissat B."/>
            <person name="Grigoriev I."/>
            <person name="Martin F."/>
            <person name="Perotto S."/>
        </authorList>
    </citation>
    <scope>NUCLEOTIDE SEQUENCE [LARGE SCALE GENOMIC DNA]</scope>
    <source>
        <strain evidence="14 15">E</strain>
    </source>
</reference>
<evidence type="ECO:0000313" key="14">
    <source>
        <dbReference type="EMBL" id="PMD58301.1"/>
    </source>
</evidence>
<keyword evidence="7" id="KW-0547">Nucleotide-binding</keyword>
<keyword evidence="4" id="KW-0723">Serine/threonine-protein kinase</keyword>
<feature type="compositionally biased region" description="Polar residues" evidence="12">
    <location>
        <begin position="569"/>
        <end position="583"/>
    </location>
</feature>
<evidence type="ECO:0000256" key="8">
    <source>
        <dbReference type="ARBA" id="ARBA00022777"/>
    </source>
</evidence>
<dbReference type="RefSeq" id="XP_024735205.1">
    <property type="nucleotide sequence ID" value="XM_024878231.1"/>
</dbReference>
<dbReference type="EC" id="2.7.11.1" evidence="2"/>
<dbReference type="GeneID" id="36586308"/>
<dbReference type="SMART" id="SM00220">
    <property type="entry name" value="S_TKc"/>
    <property type="match status" value="1"/>
</dbReference>
<dbReference type="GO" id="GO:0000147">
    <property type="term" value="P:actin cortical patch assembly"/>
    <property type="evidence" value="ECO:0007669"/>
    <property type="project" value="TreeGrafter"/>
</dbReference>
<dbReference type="Proteomes" id="UP000235371">
    <property type="component" value="Unassembled WGS sequence"/>
</dbReference>
<gene>
    <name evidence="14" type="ORF">K444DRAFT_592266</name>
</gene>
<feature type="compositionally biased region" description="Polar residues" evidence="12">
    <location>
        <begin position="344"/>
        <end position="357"/>
    </location>
</feature>
<dbReference type="PANTHER" id="PTHR22967">
    <property type="entry name" value="SERINE/THREONINE PROTEIN KINASE"/>
    <property type="match status" value="1"/>
</dbReference>
<feature type="region of interest" description="Disordered" evidence="12">
    <location>
        <begin position="659"/>
        <end position="733"/>
    </location>
</feature>
<dbReference type="Gene3D" id="1.10.510.10">
    <property type="entry name" value="Transferase(Phosphotransferase) domain 1"/>
    <property type="match status" value="1"/>
</dbReference>
<keyword evidence="6" id="KW-0808">Transferase</keyword>
<comment type="subcellular location">
    <subcellularLocation>
        <location evidence="1">Cytoplasm</location>
    </subcellularLocation>
</comment>
<dbReference type="PROSITE" id="PS50011">
    <property type="entry name" value="PROTEIN_KINASE_DOM"/>
    <property type="match status" value="1"/>
</dbReference>
<evidence type="ECO:0000259" key="13">
    <source>
        <dbReference type="PROSITE" id="PS50011"/>
    </source>
</evidence>
<evidence type="ECO:0000256" key="5">
    <source>
        <dbReference type="ARBA" id="ARBA00022553"/>
    </source>
</evidence>
<evidence type="ECO:0000256" key="2">
    <source>
        <dbReference type="ARBA" id="ARBA00012513"/>
    </source>
</evidence>
<feature type="compositionally biased region" description="Polar residues" evidence="12">
    <location>
        <begin position="591"/>
        <end position="603"/>
    </location>
</feature>
<dbReference type="GO" id="GO:0005524">
    <property type="term" value="F:ATP binding"/>
    <property type="evidence" value="ECO:0007669"/>
    <property type="project" value="UniProtKB-KW"/>
</dbReference>
<evidence type="ECO:0000256" key="3">
    <source>
        <dbReference type="ARBA" id="ARBA00022490"/>
    </source>
</evidence>
<feature type="compositionally biased region" description="Basic and acidic residues" evidence="12">
    <location>
        <begin position="993"/>
        <end position="1009"/>
    </location>
</feature>
<evidence type="ECO:0000256" key="1">
    <source>
        <dbReference type="ARBA" id="ARBA00004496"/>
    </source>
</evidence>
<protein>
    <recommendedName>
        <fullName evidence="2">non-specific serine/threonine protein kinase</fullName>
        <ecNumber evidence="2">2.7.11.1</ecNumber>
    </recommendedName>
</protein>
<keyword evidence="8 14" id="KW-0418">Kinase</keyword>
<evidence type="ECO:0000313" key="15">
    <source>
        <dbReference type="Proteomes" id="UP000235371"/>
    </source>
</evidence>
<dbReference type="GO" id="GO:0004674">
    <property type="term" value="F:protein serine/threonine kinase activity"/>
    <property type="evidence" value="ECO:0007669"/>
    <property type="project" value="UniProtKB-KW"/>
</dbReference>
<proteinExistence type="predicted"/>
<feature type="region of interest" description="Disordered" evidence="12">
    <location>
        <begin position="849"/>
        <end position="912"/>
    </location>
</feature>
<feature type="compositionally biased region" description="Polar residues" evidence="12">
    <location>
        <begin position="928"/>
        <end position="943"/>
    </location>
</feature>
<feature type="region of interest" description="Disordered" evidence="12">
    <location>
        <begin position="926"/>
        <end position="1009"/>
    </location>
</feature>
<dbReference type="Pfam" id="PF00069">
    <property type="entry name" value="Pkinase"/>
    <property type="match status" value="1"/>
</dbReference>
<dbReference type="InterPro" id="IPR000719">
    <property type="entry name" value="Prot_kinase_dom"/>
</dbReference>
<feature type="compositionally biased region" description="Polar residues" evidence="12">
    <location>
        <begin position="519"/>
        <end position="532"/>
    </location>
</feature>
<dbReference type="FunFam" id="1.10.510.10:FF:000441">
    <property type="entry name" value="Serine/threonine protein kinase"/>
    <property type="match status" value="1"/>
</dbReference>
<dbReference type="GO" id="GO:0007015">
    <property type="term" value="P:actin filament organization"/>
    <property type="evidence" value="ECO:0007669"/>
    <property type="project" value="TreeGrafter"/>
</dbReference>
<evidence type="ECO:0000256" key="11">
    <source>
        <dbReference type="ARBA" id="ARBA00048679"/>
    </source>
</evidence>
<sequence length="1053" mass="115200">MTSYNPAMPATASRPVFGAPIPMTDPSAPAGTFAPGTKIQVGSHKVVIQKYFSEGGFAHVYLVKMPKPIDGTDIAVLKRVAVPDKEHLANMRTEVETMKKLKGHRPIVTYYDSHASQLKGGGYEVFLLMEFCNGGGLIDFMNTRLQNRLTEPEILKIFSDVAEGVACMHYLKPPLLHRDLKVENVLITSTGSSKRFKLCDFGSTAPPRPAATTAAECRLIEDDVQKHTTMQYRSPEMIDVYRKQPIDEKSDIWALGVLLYKLCYYTTPFEAQGQLAILNASFKFPNYPVFSDKLKKLIASMLKENPKSRPNIYQVLREACLMQGIEVPIKDIYAGRTQSETRRNQQLPSPPDHTSTPPIVGAVFSPPPPQQQIIPDVVPMRRGRPTASSQGHGAKPSPSPLRGTANDPFKALDSKSPPGPVDEISNRFPSLDQFSLLHDGGKFDFDKASPTKATAPRDLGQRVTEKLADDAFASPALPALRTPMGTSSKLPTTVVSRAQQIISSNPELKAVASLPSVVHQPTPTRPLNPSYISQGTMTSPTPPPTGQPVKYNPSPVQRFPAANDHHRSSSLPRNQEAANSRTQFLRPEENVSLQSSAPRTPTFTPQPHHARHPSSSRPSLEGGRPSNEVLDPIARTKSSNSRPRPASTYLESHMDFLREKEASGRPSLSDKRPSFSRDGAVKDESSDDETNIESNVDFLKTMEDSDSGRHHHRRKSSGQKKRSSLPSMALSGTKNLLAGKFGDAFKRFENNANAPPRTPSPLQEMERKDLTPIAGSEATDGRSDDGNMFEDMENLPPEQRREIERRRLSMEEKRVANAAAEYRQRLAERGSSTAPKSIGGVSRATSIQNKVKSLLDENQGPSPIRKTAEGYGRFTDNNPPPPTQNHNFDSTSGANPYTTTAKPSITKKPIQAGGSVGVGSIIHPRTAPSISNDITFNKTRTSQPSSSSNSMPLPMPLPATVSKTGSARPNAPPKPMHLNSISTGPGLASGSPPKREKLVARPDMTSKEREDVIADFSKRFPSLSGIEMVERSIDAPREERVGLGERGVRTKEV</sequence>
<accession>A0A2J6T5J9</accession>
<evidence type="ECO:0000256" key="10">
    <source>
        <dbReference type="ARBA" id="ARBA00047899"/>
    </source>
</evidence>
<dbReference type="InParanoid" id="A0A2J6T5J9"/>
<evidence type="ECO:0000256" key="12">
    <source>
        <dbReference type="SAM" id="MobiDB-lite"/>
    </source>
</evidence>
<dbReference type="PANTHER" id="PTHR22967:SF57">
    <property type="entry name" value="AUXILIN, ISOFORM A-RELATED"/>
    <property type="match status" value="1"/>
</dbReference>
<keyword evidence="15" id="KW-1185">Reference proteome</keyword>
<keyword evidence="3" id="KW-0963">Cytoplasm</keyword>